<accession>A0A8J1U2A4</accession>
<keyword evidence="2" id="KW-1185">Reference proteome</keyword>
<dbReference type="InterPro" id="IPR036465">
    <property type="entry name" value="vWFA_dom_sf"/>
</dbReference>
<evidence type="ECO:0000313" key="2">
    <source>
        <dbReference type="Proteomes" id="UP000749559"/>
    </source>
</evidence>
<dbReference type="SMART" id="SM00327">
    <property type="entry name" value="VWA"/>
    <property type="match status" value="1"/>
</dbReference>
<dbReference type="InterPro" id="IPR050525">
    <property type="entry name" value="ECM_Assembly_Org"/>
</dbReference>
<protein>
    <submittedName>
        <fullName evidence="1">Uncharacterized protein</fullName>
    </submittedName>
</protein>
<reference evidence="1" key="1">
    <citation type="submission" date="2022-03" db="EMBL/GenBank/DDBJ databases">
        <authorList>
            <person name="Martin C."/>
        </authorList>
    </citation>
    <scope>NUCLEOTIDE SEQUENCE</scope>
</reference>
<dbReference type="SUPFAM" id="SSF53300">
    <property type="entry name" value="vWA-like"/>
    <property type="match status" value="1"/>
</dbReference>
<dbReference type="InterPro" id="IPR002035">
    <property type="entry name" value="VWF_A"/>
</dbReference>
<dbReference type="CDD" id="cd01450">
    <property type="entry name" value="vWFA_subfamily_ECM"/>
    <property type="match status" value="1"/>
</dbReference>
<dbReference type="PANTHER" id="PTHR24020:SF84">
    <property type="entry name" value="VWFA DOMAIN-CONTAINING PROTEIN"/>
    <property type="match status" value="1"/>
</dbReference>
<name>A0A8J1U2A4_OWEFU</name>
<dbReference type="AlphaFoldDB" id="A0A8J1U2A4"/>
<dbReference type="PANTHER" id="PTHR24020">
    <property type="entry name" value="COLLAGEN ALPHA"/>
    <property type="match status" value="1"/>
</dbReference>
<dbReference type="EMBL" id="CAIIXF020000008">
    <property type="protein sequence ID" value="CAH1791282.1"/>
    <property type="molecule type" value="Genomic_DNA"/>
</dbReference>
<dbReference type="OrthoDB" id="199024at2759"/>
<dbReference type="Pfam" id="PF00092">
    <property type="entry name" value="VWA"/>
    <property type="match status" value="1"/>
</dbReference>
<comment type="caution">
    <text evidence="1">The sequence shown here is derived from an EMBL/GenBank/DDBJ whole genome shotgun (WGS) entry which is preliminary data.</text>
</comment>
<dbReference type="PROSITE" id="PS50234">
    <property type="entry name" value="VWFA"/>
    <property type="match status" value="1"/>
</dbReference>
<organism evidence="1 2">
    <name type="scientific">Owenia fusiformis</name>
    <name type="common">Polychaete worm</name>
    <dbReference type="NCBI Taxonomy" id="6347"/>
    <lineage>
        <taxon>Eukaryota</taxon>
        <taxon>Metazoa</taxon>
        <taxon>Spiralia</taxon>
        <taxon>Lophotrochozoa</taxon>
        <taxon>Annelida</taxon>
        <taxon>Polychaeta</taxon>
        <taxon>Sedentaria</taxon>
        <taxon>Canalipalpata</taxon>
        <taxon>Sabellida</taxon>
        <taxon>Oweniida</taxon>
        <taxon>Oweniidae</taxon>
        <taxon>Owenia</taxon>
    </lineage>
</organism>
<dbReference type="Gene3D" id="3.40.50.410">
    <property type="entry name" value="von Willebrand factor, type A domain"/>
    <property type="match status" value="1"/>
</dbReference>
<proteinExistence type="predicted"/>
<evidence type="ECO:0000313" key="1">
    <source>
        <dbReference type="EMBL" id="CAH1791282.1"/>
    </source>
</evidence>
<gene>
    <name evidence="1" type="ORF">OFUS_LOCUS16380</name>
</gene>
<sequence>MGPDIFRFLLCCVLVEHGIGFSRFAIDIFQRPRPRPMSDDIRICKGKYSHGDPNTNEKITKCEYFTCISGIYKKKKCPNGLATHAAFRRLWTQDKMGDDYFPCTKMSFGCVLPIAGEGPRQLSNTKVEICGIDLVFAVDMSCSISNDNKAKVKRFIITAASSIPVRSQYSRIGVLTFSEKVYHVAYMNDYTRQAQLIERLKQMNTDPLTCGTRTDEGLRLARETYFSELFGSRKTRQKVLIVLSDGFTYPLSFQKDTFFQAALIHKAKIQTYVVGLPNIKLEDPPKNAKGVVNTRFTHEAAMEEWRKIASKPENVFTMSSFDQLFLKLNDIIKSACFTI</sequence>
<dbReference type="Proteomes" id="UP000749559">
    <property type="component" value="Unassembled WGS sequence"/>
</dbReference>